<dbReference type="AlphaFoldDB" id="A0AAD7I8W3"/>
<keyword evidence="3" id="KW-1185">Reference proteome</keyword>
<feature type="region of interest" description="Disordered" evidence="1">
    <location>
        <begin position="390"/>
        <end position="409"/>
    </location>
</feature>
<evidence type="ECO:0000313" key="3">
    <source>
        <dbReference type="Proteomes" id="UP001215598"/>
    </source>
</evidence>
<reference evidence="2" key="1">
    <citation type="submission" date="2023-03" db="EMBL/GenBank/DDBJ databases">
        <title>Massive genome expansion in bonnet fungi (Mycena s.s.) driven by repeated elements and novel gene families across ecological guilds.</title>
        <authorList>
            <consortium name="Lawrence Berkeley National Laboratory"/>
            <person name="Harder C.B."/>
            <person name="Miyauchi S."/>
            <person name="Viragh M."/>
            <person name="Kuo A."/>
            <person name="Thoen E."/>
            <person name="Andreopoulos B."/>
            <person name="Lu D."/>
            <person name="Skrede I."/>
            <person name="Drula E."/>
            <person name="Henrissat B."/>
            <person name="Morin E."/>
            <person name="Kohler A."/>
            <person name="Barry K."/>
            <person name="LaButti K."/>
            <person name="Morin E."/>
            <person name="Salamov A."/>
            <person name="Lipzen A."/>
            <person name="Mereny Z."/>
            <person name="Hegedus B."/>
            <person name="Baldrian P."/>
            <person name="Stursova M."/>
            <person name="Weitz H."/>
            <person name="Taylor A."/>
            <person name="Grigoriev I.V."/>
            <person name="Nagy L.G."/>
            <person name="Martin F."/>
            <person name="Kauserud H."/>
        </authorList>
    </citation>
    <scope>NUCLEOTIDE SEQUENCE</scope>
    <source>
        <strain evidence="2">CBHHK182m</strain>
    </source>
</reference>
<organism evidence="2 3">
    <name type="scientific">Mycena metata</name>
    <dbReference type="NCBI Taxonomy" id="1033252"/>
    <lineage>
        <taxon>Eukaryota</taxon>
        <taxon>Fungi</taxon>
        <taxon>Dikarya</taxon>
        <taxon>Basidiomycota</taxon>
        <taxon>Agaricomycotina</taxon>
        <taxon>Agaricomycetes</taxon>
        <taxon>Agaricomycetidae</taxon>
        <taxon>Agaricales</taxon>
        <taxon>Marasmiineae</taxon>
        <taxon>Mycenaceae</taxon>
        <taxon>Mycena</taxon>
    </lineage>
</organism>
<dbReference type="Proteomes" id="UP001215598">
    <property type="component" value="Unassembled WGS sequence"/>
</dbReference>
<gene>
    <name evidence="2" type="ORF">B0H16DRAFT_1730698</name>
</gene>
<name>A0AAD7I8W3_9AGAR</name>
<feature type="region of interest" description="Disordered" evidence="1">
    <location>
        <begin position="207"/>
        <end position="226"/>
    </location>
</feature>
<evidence type="ECO:0000256" key="1">
    <source>
        <dbReference type="SAM" id="MobiDB-lite"/>
    </source>
</evidence>
<feature type="region of interest" description="Disordered" evidence="1">
    <location>
        <begin position="1"/>
        <end position="26"/>
    </location>
</feature>
<accession>A0AAD7I8W3</accession>
<dbReference type="EMBL" id="JARKIB010000120">
    <property type="protein sequence ID" value="KAJ7736651.1"/>
    <property type="molecule type" value="Genomic_DNA"/>
</dbReference>
<feature type="region of interest" description="Disordered" evidence="1">
    <location>
        <begin position="102"/>
        <end position="122"/>
    </location>
</feature>
<feature type="compositionally biased region" description="Basic and acidic residues" evidence="1">
    <location>
        <begin position="211"/>
        <end position="226"/>
    </location>
</feature>
<protein>
    <submittedName>
        <fullName evidence="2">Uncharacterized protein</fullName>
    </submittedName>
</protein>
<proteinExistence type="predicted"/>
<comment type="caution">
    <text evidence="2">The sequence shown here is derived from an EMBL/GenBank/DDBJ whole genome shotgun (WGS) entry which is preliminary data.</text>
</comment>
<evidence type="ECO:0000313" key="2">
    <source>
        <dbReference type="EMBL" id="KAJ7736651.1"/>
    </source>
</evidence>
<feature type="compositionally biased region" description="Acidic residues" evidence="1">
    <location>
        <begin position="1"/>
        <end position="10"/>
    </location>
</feature>
<sequence>MDADDTDTDVEQTTRNTAGFPRYGTDETRSVYTRAAPKLYNEGSVTGTSTTTISIARQYHLRWASSEYPYASSRRLLAPPPRMQPLLLVLSTRPCLSARTRTPHLQTNPNSPPSARAHHSGCPHRKEGEYLAGVECFVLGRRIIFASFSSPSIRRLPPAYTMRQGQHQGTSEEPFLDVPPCVPTTSDGGAREQAREKREGYAARARPLTGGDREGEKWEKDCDRDRDPERKTAQVYVYLRIFLLHPTPPSLYPSISRHVALIMLRPESSSPAPPRFSAPRAPPTHAVTRNAQCARPPGPAPPCCWSPSTTSSLKYTRRESTDFGETHGGSGVWFVVIHSGRISLGGLDALMHRTQDFSFSDSAIVALLVSANRIRPLNVRHGLQITSSLDSTAFSSTAPPPSRRAHPPRLHGPLQRLQSNVVYGAAVYSLALALDPGLAIGAEAYDAHAIDRGLHGRYRFSLYSSTRNQAPWRSREMGGERGGHHVDAVLLGEYVCYHITGIVLQVCTPRPQERRALLAYASKQAVAYPSNGAAA</sequence>